<keyword evidence="2" id="KW-0732">Signal</keyword>
<dbReference type="HOGENOM" id="CLU_1849069_0_0_1"/>
<sequence length="139" mass="14774">MRFSVFLTLFVATFIACTSFTSADNARHLKGSELTAGSEERGVGNFALLDDATKKLTADKFVAKAVQNFKLSAGKTTELTAKQETKIVKMVKAAAKQNVPWSKTKKIIVGVAGTAASLATLYILYKTFQTGGGTATTTV</sequence>
<organism evidence="3 4">
    <name type="scientific">Phytophthora ramorum</name>
    <name type="common">Sudden oak death agent</name>
    <dbReference type="NCBI Taxonomy" id="164328"/>
    <lineage>
        <taxon>Eukaryota</taxon>
        <taxon>Sar</taxon>
        <taxon>Stramenopiles</taxon>
        <taxon>Oomycota</taxon>
        <taxon>Peronosporomycetes</taxon>
        <taxon>Peronosporales</taxon>
        <taxon>Peronosporaceae</taxon>
        <taxon>Phytophthora</taxon>
    </lineage>
</organism>
<dbReference type="PROSITE" id="PS51257">
    <property type="entry name" value="PROKAR_LIPOPROTEIN"/>
    <property type="match status" value="1"/>
</dbReference>
<dbReference type="EMBL" id="DS566043">
    <property type="status" value="NOT_ANNOTATED_CDS"/>
    <property type="molecule type" value="Genomic_DNA"/>
</dbReference>
<dbReference type="AlphaFoldDB" id="H3GSX7"/>
<evidence type="ECO:0000256" key="1">
    <source>
        <dbReference type="SAM" id="Phobius"/>
    </source>
</evidence>
<reference evidence="4" key="1">
    <citation type="journal article" date="2006" name="Science">
        <title>Phytophthora genome sequences uncover evolutionary origins and mechanisms of pathogenesis.</title>
        <authorList>
            <person name="Tyler B.M."/>
            <person name="Tripathy S."/>
            <person name="Zhang X."/>
            <person name="Dehal P."/>
            <person name="Jiang R.H."/>
            <person name="Aerts A."/>
            <person name="Arredondo F.D."/>
            <person name="Baxter L."/>
            <person name="Bensasson D."/>
            <person name="Beynon J.L."/>
            <person name="Chapman J."/>
            <person name="Damasceno C.M."/>
            <person name="Dorrance A.E."/>
            <person name="Dou D."/>
            <person name="Dickerman A.W."/>
            <person name="Dubchak I.L."/>
            <person name="Garbelotto M."/>
            <person name="Gijzen M."/>
            <person name="Gordon S.G."/>
            <person name="Govers F."/>
            <person name="Grunwald N.J."/>
            <person name="Huang W."/>
            <person name="Ivors K.L."/>
            <person name="Jones R.W."/>
            <person name="Kamoun S."/>
            <person name="Krampis K."/>
            <person name="Lamour K.H."/>
            <person name="Lee M.K."/>
            <person name="McDonald W.H."/>
            <person name="Medina M."/>
            <person name="Meijer H.J."/>
            <person name="Nordberg E.K."/>
            <person name="Maclean D.J."/>
            <person name="Ospina-Giraldo M.D."/>
            <person name="Morris P.F."/>
            <person name="Phuntumart V."/>
            <person name="Putnam N.H."/>
            <person name="Rash S."/>
            <person name="Rose J.K."/>
            <person name="Sakihama Y."/>
            <person name="Salamov A.A."/>
            <person name="Savidor A."/>
            <person name="Scheuring C.F."/>
            <person name="Smith B.M."/>
            <person name="Sobral B.W."/>
            <person name="Terry A."/>
            <person name="Torto-Alalibo T.A."/>
            <person name="Win J."/>
            <person name="Xu Z."/>
            <person name="Zhang H."/>
            <person name="Grigoriev I.V."/>
            <person name="Rokhsar D.S."/>
            <person name="Boore J.L."/>
        </authorList>
    </citation>
    <scope>NUCLEOTIDE SEQUENCE [LARGE SCALE GENOMIC DNA]</scope>
    <source>
        <strain evidence="4">Pr102</strain>
    </source>
</reference>
<dbReference type="EnsemblProtists" id="Phyra80157">
    <property type="protein sequence ID" value="Phyra80157"/>
    <property type="gene ID" value="Phyra80157"/>
</dbReference>
<keyword evidence="4" id="KW-1185">Reference proteome</keyword>
<evidence type="ECO:0000256" key="2">
    <source>
        <dbReference type="SAM" id="SignalP"/>
    </source>
</evidence>
<dbReference type="RefSeq" id="XP_067739795.1">
    <property type="nucleotide sequence ID" value="XM_067882772.1"/>
</dbReference>
<feature type="transmembrane region" description="Helical" evidence="1">
    <location>
        <begin position="107"/>
        <end position="125"/>
    </location>
</feature>
<keyword evidence="1" id="KW-0472">Membrane</keyword>
<dbReference type="OrthoDB" id="116496at2759"/>
<feature type="chain" id="PRO_5003586831" description="RxLR effector protein" evidence="2">
    <location>
        <begin position="24"/>
        <end position="139"/>
    </location>
</feature>
<keyword evidence="1" id="KW-1133">Transmembrane helix</keyword>
<dbReference type="VEuPathDB" id="FungiDB:KRP22_9165"/>
<evidence type="ECO:0000313" key="4">
    <source>
        <dbReference type="Proteomes" id="UP000005238"/>
    </source>
</evidence>
<keyword evidence="1" id="KW-0812">Transmembrane</keyword>
<dbReference type="VEuPathDB" id="FungiDB:KRP23_12187"/>
<dbReference type="Proteomes" id="UP000005238">
    <property type="component" value="Unassembled WGS sequence"/>
</dbReference>
<evidence type="ECO:0000313" key="3">
    <source>
        <dbReference type="EnsemblProtists" id="Phyra80157"/>
    </source>
</evidence>
<evidence type="ECO:0008006" key="5">
    <source>
        <dbReference type="Google" id="ProtNLM"/>
    </source>
</evidence>
<feature type="signal peptide" evidence="2">
    <location>
        <begin position="1"/>
        <end position="23"/>
    </location>
</feature>
<proteinExistence type="predicted"/>
<dbReference type="GeneID" id="94218555"/>
<reference evidence="3" key="2">
    <citation type="submission" date="2015-06" db="UniProtKB">
        <authorList>
            <consortium name="EnsemblProtists"/>
        </authorList>
    </citation>
    <scope>IDENTIFICATION</scope>
    <source>
        <strain evidence="3">Pr102</strain>
    </source>
</reference>
<dbReference type="InParanoid" id="H3GSX7"/>
<accession>H3GSX7</accession>
<name>H3GSX7_PHYRM</name>
<protein>
    <recommendedName>
        <fullName evidence="5">RxLR effector protein</fullName>
    </recommendedName>
</protein>